<keyword evidence="3" id="KW-1185">Reference proteome</keyword>
<protein>
    <submittedName>
        <fullName evidence="2">Reverse transcriptase domain-containing protein</fullName>
    </submittedName>
</protein>
<keyword evidence="2" id="KW-0548">Nucleotidyltransferase</keyword>
<evidence type="ECO:0000259" key="1">
    <source>
        <dbReference type="PROSITE" id="PS50878"/>
    </source>
</evidence>
<gene>
    <name evidence="2" type="ORF">ACIBP5_24875</name>
</gene>
<dbReference type="PANTHER" id="PTHR34047:SF8">
    <property type="entry name" value="PROTEIN YKFC"/>
    <property type="match status" value="1"/>
</dbReference>
<dbReference type="RefSeq" id="WP_397023319.1">
    <property type="nucleotide sequence ID" value="NZ_JBITMB010000005.1"/>
</dbReference>
<evidence type="ECO:0000313" key="2">
    <source>
        <dbReference type="EMBL" id="MFI7443216.1"/>
    </source>
</evidence>
<dbReference type="Pfam" id="PF00078">
    <property type="entry name" value="RVT_1"/>
    <property type="match status" value="1"/>
</dbReference>
<reference evidence="2 3" key="1">
    <citation type="submission" date="2024-10" db="EMBL/GenBank/DDBJ databases">
        <title>The Natural Products Discovery Center: Release of the First 8490 Sequenced Strains for Exploring Actinobacteria Biosynthetic Diversity.</title>
        <authorList>
            <person name="Kalkreuter E."/>
            <person name="Kautsar S.A."/>
            <person name="Yang D."/>
            <person name="Bader C.D."/>
            <person name="Teijaro C.N."/>
            <person name="Fluegel L."/>
            <person name="Davis C.M."/>
            <person name="Simpson J.R."/>
            <person name="Lauterbach L."/>
            <person name="Steele A.D."/>
            <person name="Gui C."/>
            <person name="Meng S."/>
            <person name="Li G."/>
            <person name="Viehrig K."/>
            <person name="Ye F."/>
            <person name="Su P."/>
            <person name="Kiefer A.F."/>
            <person name="Nichols A."/>
            <person name="Cepeda A.J."/>
            <person name="Yan W."/>
            <person name="Fan B."/>
            <person name="Jiang Y."/>
            <person name="Adhikari A."/>
            <person name="Zheng C.-J."/>
            <person name="Schuster L."/>
            <person name="Cowan T.M."/>
            <person name="Smanski M.J."/>
            <person name="Chevrette M.G."/>
            <person name="De Carvalho L.P.S."/>
            <person name="Shen B."/>
        </authorList>
    </citation>
    <scope>NUCLEOTIDE SEQUENCE [LARGE SCALE GENOMIC DNA]</scope>
    <source>
        <strain evidence="2 3">NPDC049503</strain>
    </source>
</reference>
<dbReference type="Pfam" id="PF08388">
    <property type="entry name" value="GIIM"/>
    <property type="match status" value="1"/>
</dbReference>
<dbReference type="InterPro" id="IPR043502">
    <property type="entry name" value="DNA/RNA_pol_sf"/>
</dbReference>
<sequence>MADRVVQAALKLMLEPIFEADFQPVSFWFRPRRRAQDAITEIHHFGTRGYQWVLDADIEACLDSIEHAALMDRVRGRVKDKRVLALVKAFLKAGILTELGQLKDTPTGTPQGGILSPLLANIALSVLDEHLHGPWTDGGAMSTESRRATRRRKGLPTWRIVRYADDFVVLVHGRRQDAEALREEVARVLAPLGLRLSPAKTQVVHLSDGFDFVGFHIRWRRKRGTNTWHVYTFIAQRPIRSVKAKIRALTYRKSQQDLGSVLRRLNLIMRGWANYFQHAVAKRVFEDLTRFTWRRLITMLMVRHHWRWKDVRRWLVAPDGSWRPISAGGIELFNMASTPVIRYRWRGSRIPNPWIPDHA</sequence>
<dbReference type="InterPro" id="IPR000477">
    <property type="entry name" value="RT_dom"/>
</dbReference>
<name>A0ABW8AB34_9ACTN</name>
<dbReference type="GO" id="GO:0003964">
    <property type="term" value="F:RNA-directed DNA polymerase activity"/>
    <property type="evidence" value="ECO:0007669"/>
    <property type="project" value="UniProtKB-KW"/>
</dbReference>
<comment type="caution">
    <text evidence="2">The sequence shown here is derived from an EMBL/GenBank/DDBJ whole genome shotgun (WGS) entry which is preliminary data.</text>
</comment>
<dbReference type="PANTHER" id="PTHR34047">
    <property type="entry name" value="NUCLEAR INTRON MATURASE 1, MITOCHONDRIAL-RELATED"/>
    <property type="match status" value="1"/>
</dbReference>
<dbReference type="CDD" id="cd01651">
    <property type="entry name" value="RT_G2_intron"/>
    <property type="match status" value="1"/>
</dbReference>
<dbReference type="PROSITE" id="PS50878">
    <property type="entry name" value="RT_POL"/>
    <property type="match status" value="1"/>
</dbReference>
<feature type="domain" description="Reverse transcriptase" evidence="1">
    <location>
        <begin position="1"/>
        <end position="217"/>
    </location>
</feature>
<evidence type="ECO:0000313" key="3">
    <source>
        <dbReference type="Proteomes" id="UP001612928"/>
    </source>
</evidence>
<dbReference type="Proteomes" id="UP001612928">
    <property type="component" value="Unassembled WGS sequence"/>
</dbReference>
<proteinExistence type="predicted"/>
<keyword evidence="2" id="KW-0808">Transferase</keyword>
<keyword evidence="2" id="KW-0695">RNA-directed DNA polymerase</keyword>
<dbReference type="InterPro" id="IPR013597">
    <property type="entry name" value="Mat_intron_G2"/>
</dbReference>
<organism evidence="2 3">
    <name type="scientific">Nonomuraea indica</name>
    <dbReference type="NCBI Taxonomy" id="1581193"/>
    <lineage>
        <taxon>Bacteria</taxon>
        <taxon>Bacillati</taxon>
        <taxon>Actinomycetota</taxon>
        <taxon>Actinomycetes</taxon>
        <taxon>Streptosporangiales</taxon>
        <taxon>Streptosporangiaceae</taxon>
        <taxon>Nonomuraea</taxon>
    </lineage>
</organism>
<dbReference type="InterPro" id="IPR051083">
    <property type="entry name" value="GrpII_Intron_Splice-Mob/Def"/>
</dbReference>
<dbReference type="SUPFAM" id="SSF56672">
    <property type="entry name" value="DNA/RNA polymerases"/>
    <property type="match status" value="1"/>
</dbReference>
<dbReference type="EMBL" id="JBITMB010000005">
    <property type="protein sequence ID" value="MFI7443216.1"/>
    <property type="molecule type" value="Genomic_DNA"/>
</dbReference>
<accession>A0ABW8AB34</accession>